<dbReference type="AlphaFoldDB" id="A0A197JAV0"/>
<evidence type="ECO:0000259" key="1">
    <source>
        <dbReference type="Pfam" id="PF00501"/>
    </source>
</evidence>
<proteinExistence type="predicted"/>
<dbReference type="FunFam" id="3.40.50.980:FF:000001">
    <property type="entry name" value="Non-ribosomal peptide synthetase"/>
    <property type="match status" value="1"/>
</dbReference>
<dbReference type="InterPro" id="IPR042099">
    <property type="entry name" value="ANL_N_sf"/>
</dbReference>
<dbReference type="PANTHER" id="PTHR45527:SF1">
    <property type="entry name" value="FATTY ACID SYNTHASE"/>
    <property type="match status" value="1"/>
</dbReference>
<dbReference type="Proteomes" id="UP000078512">
    <property type="component" value="Unassembled WGS sequence"/>
</dbReference>
<gene>
    <name evidence="2" type="ORF">K457DRAFT_1825654</name>
</gene>
<dbReference type="Gene3D" id="3.30.559.30">
    <property type="entry name" value="Nonribosomal peptide synthetase, condensation domain"/>
    <property type="match status" value="1"/>
</dbReference>
<accession>A0A197JAV0</accession>
<evidence type="ECO:0000313" key="2">
    <source>
        <dbReference type="EMBL" id="OAQ22235.1"/>
    </source>
</evidence>
<dbReference type="PROSITE" id="PS00455">
    <property type="entry name" value="AMP_BINDING"/>
    <property type="match status" value="1"/>
</dbReference>
<organism evidence="2 3">
    <name type="scientific">Linnemannia elongata AG-77</name>
    <dbReference type="NCBI Taxonomy" id="1314771"/>
    <lineage>
        <taxon>Eukaryota</taxon>
        <taxon>Fungi</taxon>
        <taxon>Fungi incertae sedis</taxon>
        <taxon>Mucoromycota</taxon>
        <taxon>Mortierellomycotina</taxon>
        <taxon>Mortierellomycetes</taxon>
        <taxon>Mortierellales</taxon>
        <taxon>Mortierellaceae</taxon>
        <taxon>Linnemannia</taxon>
    </lineage>
</organism>
<dbReference type="InterPro" id="IPR000873">
    <property type="entry name" value="AMP-dep_synth/lig_dom"/>
</dbReference>
<dbReference type="SUPFAM" id="SSF56801">
    <property type="entry name" value="Acetyl-CoA synthetase-like"/>
    <property type="match status" value="1"/>
</dbReference>
<dbReference type="GO" id="GO:0043041">
    <property type="term" value="P:amino acid activation for nonribosomal peptide biosynthetic process"/>
    <property type="evidence" value="ECO:0007669"/>
    <property type="project" value="TreeGrafter"/>
</dbReference>
<dbReference type="GO" id="GO:0005737">
    <property type="term" value="C:cytoplasm"/>
    <property type="evidence" value="ECO:0007669"/>
    <property type="project" value="TreeGrafter"/>
</dbReference>
<sequence>MPLGATPTTPGIEFLNAQESTNYPFTLSVEDFGSALGLTAQVVEPIDSARVCGYMQQTLQSLADALERAPDMPVWQLEVLPIEERECLLQTRNATTAPYPEHQCIHQLFEEQVTHTPKATALVYEDQVWSYAGLNAQANYLARQLIELGAQPGDYIATLLERSVELVVAQLAILKVGAVYVPMDPQAPAQRQAWIVADCAARLLIIDARTQVPAALATPLLRLTSSNANNTDALIANLDPVVRSSLDTAYVMYTSGSTGTPKGVLVPHCAIARLVINNGYADIGTDDRVAFAANPAFDASTFEVWAPLLNGGTLVVIDHDTVLKPDTFVRTLQKERISIIRHSRQS</sequence>
<dbReference type="GO" id="GO:0031177">
    <property type="term" value="F:phosphopantetheine binding"/>
    <property type="evidence" value="ECO:0007669"/>
    <property type="project" value="TreeGrafter"/>
</dbReference>
<dbReference type="Gene3D" id="3.40.50.12780">
    <property type="entry name" value="N-terminal domain of ligase-like"/>
    <property type="match status" value="1"/>
</dbReference>
<dbReference type="PANTHER" id="PTHR45527">
    <property type="entry name" value="NONRIBOSOMAL PEPTIDE SYNTHETASE"/>
    <property type="match status" value="1"/>
</dbReference>
<name>A0A197JAV0_9FUNG</name>
<dbReference type="Pfam" id="PF00501">
    <property type="entry name" value="AMP-binding"/>
    <property type="match status" value="1"/>
</dbReference>
<dbReference type="EMBL" id="KV442195">
    <property type="protein sequence ID" value="OAQ22235.1"/>
    <property type="molecule type" value="Genomic_DNA"/>
</dbReference>
<dbReference type="InterPro" id="IPR020845">
    <property type="entry name" value="AMP-binding_CS"/>
</dbReference>
<protein>
    <submittedName>
        <fullName evidence="2">Acetyl-CoA synthetase-like protein</fullName>
    </submittedName>
</protein>
<dbReference type="OrthoDB" id="329835at2759"/>
<dbReference type="STRING" id="1314771.A0A197JAV0"/>
<keyword evidence="3" id="KW-1185">Reference proteome</keyword>
<evidence type="ECO:0000313" key="3">
    <source>
        <dbReference type="Proteomes" id="UP000078512"/>
    </source>
</evidence>
<feature type="domain" description="AMP-dependent synthetase/ligase" evidence="1">
    <location>
        <begin position="109"/>
        <end position="340"/>
    </location>
</feature>
<reference evidence="2 3" key="1">
    <citation type="submission" date="2016-05" db="EMBL/GenBank/DDBJ databases">
        <title>Genome sequencing reveals origins of a unique bacterial endosymbiosis in the earliest lineages of terrestrial Fungi.</title>
        <authorList>
            <consortium name="DOE Joint Genome Institute"/>
            <person name="Uehling J."/>
            <person name="Gryganskyi A."/>
            <person name="Hameed K."/>
            <person name="Tschaplinski T."/>
            <person name="Misztal P."/>
            <person name="Wu S."/>
            <person name="Desiro A."/>
            <person name="Vande Pol N."/>
            <person name="Du Z.-Y."/>
            <person name="Zienkiewicz A."/>
            <person name="Zienkiewicz K."/>
            <person name="Morin E."/>
            <person name="Tisserant E."/>
            <person name="Splivallo R."/>
            <person name="Hainaut M."/>
            <person name="Henrissat B."/>
            <person name="Ohm R."/>
            <person name="Kuo A."/>
            <person name="Yan J."/>
            <person name="Lipzen A."/>
            <person name="Nolan M."/>
            <person name="Labutti K."/>
            <person name="Barry K."/>
            <person name="Goldstein A."/>
            <person name="Labbe J."/>
            <person name="Schadt C."/>
            <person name="Tuskan G."/>
            <person name="Grigoriev I."/>
            <person name="Martin F."/>
            <person name="Vilgalys R."/>
            <person name="Bonito G."/>
        </authorList>
    </citation>
    <scope>NUCLEOTIDE SEQUENCE [LARGE SCALE GENOMIC DNA]</scope>
    <source>
        <strain evidence="2 3">AG-77</strain>
    </source>
</reference>
<dbReference type="GO" id="GO:0044550">
    <property type="term" value="P:secondary metabolite biosynthetic process"/>
    <property type="evidence" value="ECO:0007669"/>
    <property type="project" value="TreeGrafter"/>
</dbReference>